<dbReference type="Proteomes" id="UP000191342">
    <property type="component" value="Unassembled WGS sequence"/>
</dbReference>
<gene>
    <name evidence="2" type="ORF">PENFLA_c023G08120</name>
</gene>
<evidence type="ECO:0000313" key="2">
    <source>
        <dbReference type="EMBL" id="OQE17773.1"/>
    </source>
</evidence>
<reference evidence="3" key="1">
    <citation type="journal article" date="2017" name="Nat. Microbiol.">
        <title>Global analysis of biosynthetic gene clusters reveals vast potential of secondary metabolite production in Penicillium species.</title>
        <authorList>
            <person name="Nielsen J.C."/>
            <person name="Grijseels S."/>
            <person name="Prigent S."/>
            <person name="Ji B."/>
            <person name="Dainat J."/>
            <person name="Nielsen K.F."/>
            <person name="Frisvad J.C."/>
            <person name="Workman M."/>
            <person name="Nielsen J."/>
        </authorList>
    </citation>
    <scope>NUCLEOTIDE SEQUENCE [LARGE SCALE GENOMIC DNA]</scope>
    <source>
        <strain evidence="3">IBT 14082</strain>
    </source>
</reference>
<evidence type="ECO:0000313" key="3">
    <source>
        <dbReference type="Proteomes" id="UP000191342"/>
    </source>
</evidence>
<keyword evidence="3" id="KW-1185">Reference proteome</keyword>
<name>A0A1V6SVX9_9EURO</name>
<accession>A0A1V6SVX9</accession>
<feature type="region of interest" description="Disordered" evidence="1">
    <location>
        <begin position="25"/>
        <end position="49"/>
    </location>
</feature>
<organism evidence="2 3">
    <name type="scientific">Penicillium flavigenum</name>
    <dbReference type="NCBI Taxonomy" id="254877"/>
    <lineage>
        <taxon>Eukaryota</taxon>
        <taxon>Fungi</taxon>
        <taxon>Dikarya</taxon>
        <taxon>Ascomycota</taxon>
        <taxon>Pezizomycotina</taxon>
        <taxon>Eurotiomycetes</taxon>
        <taxon>Eurotiomycetidae</taxon>
        <taxon>Eurotiales</taxon>
        <taxon>Aspergillaceae</taxon>
        <taxon>Penicillium</taxon>
    </lineage>
</organism>
<sequence length="49" mass="5382">MPTIPNEARVKPLLIQLLEFSTHEEVSATSDAPAEFNTDTPETVTTPEL</sequence>
<proteinExistence type="predicted"/>
<evidence type="ECO:0000256" key="1">
    <source>
        <dbReference type="SAM" id="MobiDB-lite"/>
    </source>
</evidence>
<comment type="caution">
    <text evidence="2">The sequence shown here is derived from an EMBL/GenBank/DDBJ whole genome shotgun (WGS) entry which is preliminary data.</text>
</comment>
<feature type="compositionally biased region" description="Polar residues" evidence="1">
    <location>
        <begin position="37"/>
        <end position="49"/>
    </location>
</feature>
<dbReference type="AlphaFoldDB" id="A0A1V6SVX9"/>
<protein>
    <submittedName>
        <fullName evidence="2">Uncharacterized protein</fullName>
    </submittedName>
</protein>
<dbReference type="EMBL" id="MLQL01000023">
    <property type="protein sequence ID" value="OQE17773.1"/>
    <property type="molecule type" value="Genomic_DNA"/>
</dbReference>